<accession>A0A2T0W0K8</accession>
<dbReference type="GO" id="GO:0009229">
    <property type="term" value="P:thiamine diphosphate biosynthetic process"/>
    <property type="evidence" value="ECO:0007669"/>
    <property type="project" value="InterPro"/>
</dbReference>
<dbReference type="GO" id="GO:0030975">
    <property type="term" value="F:thiamine binding"/>
    <property type="evidence" value="ECO:0007669"/>
    <property type="project" value="InterPro"/>
</dbReference>
<dbReference type="InterPro" id="IPR007373">
    <property type="entry name" value="Thiamin_PyroPKinase_B1-bd"/>
</dbReference>
<keyword evidence="2" id="KW-0547">Nucleotide-binding</keyword>
<dbReference type="NCBIfam" id="TIGR01378">
    <property type="entry name" value="thi_PPkinase"/>
    <property type="match status" value="1"/>
</dbReference>
<keyword evidence="8" id="KW-1185">Reference proteome</keyword>
<dbReference type="InterPro" id="IPR036759">
    <property type="entry name" value="TPK_catalytic_sf"/>
</dbReference>
<dbReference type="RefSeq" id="WP_106356709.1">
    <property type="nucleotide sequence ID" value="NZ_PVTP01000004.1"/>
</dbReference>
<evidence type="ECO:0000256" key="4">
    <source>
        <dbReference type="ARBA" id="ARBA00022840"/>
    </source>
</evidence>
<dbReference type="AlphaFoldDB" id="A0A2T0W0K8"/>
<keyword evidence="1" id="KW-0808">Transferase</keyword>
<evidence type="ECO:0000313" key="7">
    <source>
        <dbReference type="EMBL" id="PRY78310.1"/>
    </source>
</evidence>
<dbReference type="InterPro" id="IPR036371">
    <property type="entry name" value="TPK_B1-bd_sf"/>
</dbReference>
<keyword evidence="3 7" id="KW-0418">Kinase</keyword>
<protein>
    <recommendedName>
        <fullName evidence="5">Thiamine diphosphokinase</fullName>
        <ecNumber evidence="5">2.7.6.2</ecNumber>
    </recommendedName>
</protein>
<dbReference type="Gene3D" id="3.40.50.10240">
    <property type="entry name" value="Thiamin pyrophosphokinase, catalytic domain"/>
    <property type="match status" value="1"/>
</dbReference>
<dbReference type="Proteomes" id="UP000238007">
    <property type="component" value="Unassembled WGS sequence"/>
</dbReference>
<feature type="domain" description="Thiamin pyrophosphokinase thiamin-binding" evidence="6">
    <location>
        <begin position="146"/>
        <end position="206"/>
    </location>
</feature>
<dbReference type="InterPro" id="IPR006282">
    <property type="entry name" value="Thi_PPkinase"/>
</dbReference>
<dbReference type="PANTHER" id="PTHR41299:SF1">
    <property type="entry name" value="THIAMINE PYROPHOSPHOKINASE"/>
    <property type="match status" value="1"/>
</dbReference>
<sequence length="225" mass="24021">MGIEVLLNDAIVSSNHTVCIVGGARVHADTISYVLPLVERFIAADSGADHLLASGITPAAVVGDMDSISKSARATFSDLVHHIPEQDTTDFEKTLSRVDAPVVLALGFTGGRMDHTLAVLNVLARYRDRAVILLDETDLCFVIPQGETRVDAPVGTRMSLMPLADCRVSVKGLRWSFEDQDMHPIGFISSSNEVVGEVVVQAEGPLLVTLPVAHLSSALQAVVRA</sequence>
<dbReference type="Pfam" id="PF04265">
    <property type="entry name" value="TPK_B1_binding"/>
    <property type="match status" value="1"/>
</dbReference>
<evidence type="ECO:0000256" key="1">
    <source>
        <dbReference type="ARBA" id="ARBA00022679"/>
    </source>
</evidence>
<dbReference type="EMBL" id="PVTP01000004">
    <property type="protein sequence ID" value="PRY78310.1"/>
    <property type="molecule type" value="Genomic_DNA"/>
</dbReference>
<dbReference type="GO" id="GO:0016301">
    <property type="term" value="F:kinase activity"/>
    <property type="evidence" value="ECO:0007669"/>
    <property type="project" value="UniProtKB-KW"/>
</dbReference>
<dbReference type="SUPFAM" id="SSF63862">
    <property type="entry name" value="Thiamin pyrophosphokinase, substrate-binding domain"/>
    <property type="match status" value="1"/>
</dbReference>
<evidence type="ECO:0000259" key="6">
    <source>
        <dbReference type="SMART" id="SM00983"/>
    </source>
</evidence>
<proteinExistence type="predicted"/>
<keyword evidence="4" id="KW-0067">ATP-binding</keyword>
<name>A0A2T0W0K8_9RHOB</name>
<dbReference type="InterPro" id="IPR007371">
    <property type="entry name" value="TPK_catalytic"/>
</dbReference>
<dbReference type="GO" id="GO:0006772">
    <property type="term" value="P:thiamine metabolic process"/>
    <property type="evidence" value="ECO:0007669"/>
    <property type="project" value="UniProtKB-UniRule"/>
</dbReference>
<organism evidence="7 8">
    <name type="scientific">Yoonia maritima</name>
    <dbReference type="NCBI Taxonomy" id="1435347"/>
    <lineage>
        <taxon>Bacteria</taxon>
        <taxon>Pseudomonadati</taxon>
        <taxon>Pseudomonadota</taxon>
        <taxon>Alphaproteobacteria</taxon>
        <taxon>Rhodobacterales</taxon>
        <taxon>Paracoccaceae</taxon>
        <taxon>Yoonia</taxon>
    </lineage>
</organism>
<dbReference type="EC" id="2.7.6.2" evidence="5"/>
<dbReference type="OrthoDB" id="7057856at2"/>
<dbReference type="SUPFAM" id="SSF63999">
    <property type="entry name" value="Thiamin pyrophosphokinase, catalytic domain"/>
    <property type="match status" value="1"/>
</dbReference>
<dbReference type="CDD" id="cd07995">
    <property type="entry name" value="TPK"/>
    <property type="match status" value="1"/>
</dbReference>
<reference evidence="7 8" key="1">
    <citation type="submission" date="2018-03" db="EMBL/GenBank/DDBJ databases">
        <title>Genomic Encyclopedia of Archaeal and Bacterial Type Strains, Phase II (KMG-II): from individual species to whole genera.</title>
        <authorList>
            <person name="Goeker M."/>
        </authorList>
    </citation>
    <scope>NUCLEOTIDE SEQUENCE [LARGE SCALE GENOMIC DNA]</scope>
    <source>
        <strain evidence="7 8">DSM 101533</strain>
    </source>
</reference>
<evidence type="ECO:0000313" key="8">
    <source>
        <dbReference type="Proteomes" id="UP000238007"/>
    </source>
</evidence>
<dbReference type="GO" id="GO:0005524">
    <property type="term" value="F:ATP binding"/>
    <property type="evidence" value="ECO:0007669"/>
    <property type="project" value="UniProtKB-KW"/>
</dbReference>
<comment type="caution">
    <text evidence="7">The sequence shown here is derived from an EMBL/GenBank/DDBJ whole genome shotgun (WGS) entry which is preliminary data.</text>
</comment>
<evidence type="ECO:0000256" key="2">
    <source>
        <dbReference type="ARBA" id="ARBA00022741"/>
    </source>
</evidence>
<dbReference type="InterPro" id="IPR053149">
    <property type="entry name" value="TPK"/>
</dbReference>
<dbReference type="SMART" id="SM00983">
    <property type="entry name" value="TPK_B1_binding"/>
    <property type="match status" value="1"/>
</dbReference>
<dbReference type="PANTHER" id="PTHR41299">
    <property type="entry name" value="THIAMINE PYROPHOSPHOKINASE"/>
    <property type="match status" value="1"/>
</dbReference>
<evidence type="ECO:0000256" key="5">
    <source>
        <dbReference type="NCBIfam" id="TIGR01378"/>
    </source>
</evidence>
<gene>
    <name evidence="7" type="ORF">CLV80_104278</name>
</gene>
<evidence type="ECO:0000256" key="3">
    <source>
        <dbReference type="ARBA" id="ARBA00022777"/>
    </source>
</evidence>
<dbReference type="Pfam" id="PF04263">
    <property type="entry name" value="TPK_catalytic"/>
    <property type="match status" value="1"/>
</dbReference>
<dbReference type="GO" id="GO:0004788">
    <property type="term" value="F:thiamine diphosphokinase activity"/>
    <property type="evidence" value="ECO:0007669"/>
    <property type="project" value="UniProtKB-UniRule"/>
</dbReference>